<feature type="chain" id="PRO_5039079102" description="Gram-positive pilin subunit D1 N-terminal domain-containing protein" evidence="2">
    <location>
        <begin position="29"/>
        <end position="240"/>
    </location>
</feature>
<dbReference type="AlphaFoldDB" id="A0A1M6I376"/>
<keyword evidence="1" id="KW-1133">Transmembrane helix</keyword>
<keyword evidence="1" id="KW-0812">Transmembrane</keyword>
<accession>A0A1M6I376</accession>
<reference evidence="4 5" key="1">
    <citation type="submission" date="2016-11" db="EMBL/GenBank/DDBJ databases">
        <authorList>
            <person name="Jaros S."/>
            <person name="Januszkiewicz K."/>
            <person name="Wedrychowicz H."/>
        </authorList>
    </citation>
    <scope>NUCLEOTIDE SEQUENCE [LARGE SCALE GENOMIC DNA]</scope>
    <source>
        <strain evidence="4 5">DSM 15480</strain>
    </source>
</reference>
<evidence type="ECO:0000259" key="3">
    <source>
        <dbReference type="Pfam" id="PF16555"/>
    </source>
</evidence>
<dbReference type="RefSeq" id="WP_073103936.1">
    <property type="nucleotide sequence ID" value="NZ_FQZY01000006.1"/>
</dbReference>
<keyword evidence="1" id="KW-0472">Membrane</keyword>
<evidence type="ECO:0000256" key="2">
    <source>
        <dbReference type="SAM" id="SignalP"/>
    </source>
</evidence>
<dbReference type="InterPro" id="IPR032364">
    <property type="entry name" value="GramPos_pilinD1_N"/>
</dbReference>
<dbReference type="STRING" id="1121950.SAMN02745243_00205"/>
<proteinExistence type="predicted"/>
<keyword evidence="2" id="KW-0732">Signal</keyword>
<dbReference type="OrthoDB" id="1747537at2"/>
<organism evidence="4 5">
    <name type="scientific">Hespellia stercorisuis DSM 15480</name>
    <dbReference type="NCBI Taxonomy" id="1121950"/>
    <lineage>
        <taxon>Bacteria</taxon>
        <taxon>Bacillati</taxon>
        <taxon>Bacillota</taxon>
        <taxon>Clostridia</taxon>
        <taxon>Lachnospirales</taxon>
        <taxon>Lachnospiraceae</taxon>
        <taxon>Hespellia</taxon>
    </lineage>
</organism>
<feature type="signal peptide" evidence="2">
    <location>
        <begin position="1"/>
        <end position="28"/>
    </location>
</feature>
<dbReference type="Pfam" id="PF16555">
    <property type="entry name" value="GramPos_pilinD1"/>
    <property type="match status" value="1"/>
</dbReference>
<keyword evidence="5" id="KW-1185">Reference proteome</keyword>
<protein>
    <recommendedName>
        <fullName evidence="3">Gram-positive pilin subunit D1 N-terminal domain-containing protein</fullName>
    </recommendedName>
</protein>
<sequence>MINRIHRTIYGCVLLLVMLLSSHLAVWAQDSGSITVEAKTSRNEQTIYLSGDTFAVTQIADAQVLENGGIVYTTREKFSQFETSWDEKNASQLNTLASQLETYINQNHLEEFTQVTASDGTALFQNLNTGIYLVFRQKADEANKGYTTAPALISIPDTDAGNYLYQVKADLKINWEDKPIQESPKEPEVEKPSGGVWNLLNSVKTGDSTVIVGWILLGILALFIILILIRKRKNVKSNIK</sequence>
<feature type="transmembrane region" description="Helical" evidence="1">
    <location>
        <begin position="211"/>
        <end position="229"/>
    </location>
</feature>
<name>A0A1M6I376_9FIRM</name>
<dbReference type="EMBL" id="FQZY01000006">
    <property type="protein sequence ID" value="SHJ28835.1"/>
    <property type="molecule type" value="Genomic_DNA"/>
</dbReference>
<dbReference type="InterPro" id="IPR013783">
    <property type="entry name" value="Ig-like_fold"/>
</dbReference>
<dbReference type="Proteomes" id="UP000184301">
    <property type="component" value="Unassembled WGS sequence"/>
</dbReference>
<evidence type="ECO:0000256" key="1">
    <source>
        <dbReference type="SAM" id="Phobius"/>
    </source>
</evidence>
<evidence type="ECO:0000313" key="4">
    <source>
        <dbReference type="EMBL" id="SHJ28835.1"/>
    </source>
</evidence>
<feature type="domain" description="Gram-positive pilin subunit D1 N-terminal" evidence="3">
    <location>
        <begin position="28"/>
        <end position="167"/>
    </location>
</feature>
<dbReference type="Gene3D" id="2.60.40.10">
    <property type="entry name" value="Immunoglobulins"/>
    <property type="match status" value="1"/>
</dbReference>
<gene>
    <name evidence="4" type="ORF">SAMN02745243_00205</name>
</gene>
<evidence type="ECO:0000313" key="5">
    <source>
        <dbReference type="Proteomes" id="UP000184301"/>
    </source>
</evidence>